<evidence type="ECO:0000256" key="9">
    <source>
        <dbReference type="ARBA" id="ARBA00032554"/>
    </source>
</evidence>
<gene>
    <name evidence="10 13" type="primary">ispE</name>
    <name evidence="13" type="ORF">F9B74_08805</name>
</gene>
<evidence type="ECO:0000256" key="2">
    <source>
        <dbReference type="ARBA" id="ARBA00012052"/>
    </source>
</evidence>
<dbReference type="Proteomes" id="UP000477651">
    <property type="component" value="Unassembled WGS sequence"/>
</dbReference>
<feature type="active site" evidence="10">
    <location>
        <position position="14"/>
    </location>
</feature>
<sequence>MSLIHSITAKAPAKLNLFLHITGQRADGYHLLQSLFTLIDLEDTLTFTSTDDGHIYRINDIEGIPEEQDLVIRAARLLQKTAGVTRGVGIQVLKRIPSGAGLGGGSSDAATTLKVLNQLWETGLSQEELIHLGVQLGADVPFFIFGQTAIAQGIGELLQSYPLKPLYYLILRPALSIPTVQIFKSPDLVRNSPILSPVELEALRMSLEKGQYVARNDLEPVALAIFPSLRILIDALREAGFHFRMTGSGSCFFMPFLSKEAAEKAKQQIESWDNPSDLAIQALFVVKALG</sequence>
<dbReference type="Pfam" id="PF00288">
    <property type="entry name" value="GHMP_kinases_N"/>
    <property type="match status" value="1"/>
</dbReference>
<dbReference type="EC" id="2.7.1.148" evidence="2 10"/>
<name>A0A6L9Y7Z9_9BURK</name>
<evidence type="ECO:0000256" key="3">
    <source>
        <dbReference type="ARBA" id="ARBA00017473"/>
    </source>
</evidence>
<evidence type="ECO:0000259" key="12">
    <source>
        <dbReference type="Pfam" id="PF08544"/>
    </source>
</evidence>
<feature type="domain" description="GHMP kinase C-terminal" evidence="12">
    <location>
        <begin position="215"/>
        <end position="270"/>
    </location>
</feature>
<dbReference type="InterPro" id="IPR013750">
    <property type="entry name" value="GHMP_kinase_C_dom"/>
</dbReference>
<dbReference type="PANTHER" id="PTHR43527:SF2">
    <property type="entry name" value="4-DIPHOSPHOCYTIDYL-2-C-METHYL-D-ERYTHRITOL KINASE, CHLOROPLASTIC"/>
    <property type="match status" value="1"/>
</dbReference>
<comment type="pathway">
    <text evidence="10">Isoprenoid biosynthesis; isopentenyl diphosphate biosynthesis via DXP pathway; isopentenyl diphosphate from 1-deoxy-D-xylulose 5-phosphate: step 3/6.</text>
</comment>
<keyword evidence="14" id="KW-1185">Reference proteome</keyword>
<keyword evidence="4 10" id="KW-0808">Transferase</keyword>
<reference evidence="13 14" key="1">
    <citation type="submission" date="2020-02" db="EMBL/GenBank/DDBJ databases">
        <title>Pelistega sp. NLN82 were isolated from wild rodents of the Hainan Island.</title>
        <authorList>
            <person name="Niu N."/>
            <person name="Zhou J."/>
        </authorList>
    </citation>
    <scope>NUCLEOTIDE SEQUENCE [LARGE SCALE GENOMIC DNA]</scope>
    <source>
        <strain evidence="13 14">NLN82</strain>
    </source>
</reference>
<feature type="active site" evidence="10">
    <location>
        <position position="139"/>
    </location>
</feature>
<evidence type="ECO:0000256" key="6">
    <source>
        <dbReference type="ARBA" id="ARBA00022777"/>
    </source>
</evidence>
<comment type="caution">
    <text evidence="13">The sequence shown here is derived from an EMBL/GenBank/DDBJ whole genome shotgun (WGS) entry which is preliminary data.</text>
</comment>
<dbReference type="Gene3D" id="3.30.230.10">
    <property type="match status" value="1"/>
</dbReference>
<evidence type="ECO:0000256" key="7">
    <source>
        <dbReference type="ARBA" id="ARBA00022840"/>
    </source>
</evidence>
<keyword evidence="8 10" id="KW-0414">Isoprene biosynthesis</keyword>
<dbReference type="SUPFAM" id="SSF54211">
    <property type="entry name" value="Ribosomal protein S5 domain 2-like"/>
    <property type="match status" value="1"/>
</dbReference>
<comment type="similarity">
    <text evidence="1 10">Belongs to the GHMP kinase family. IspE subfamily.</text>
</comment>
<dbReference type="SUPFAM" id="SSF55060">
    <property type="entry name" value="GHMP Kinase, C-terminal domain"/>
    <property type="match status" value="1"/>
</dbReference>
<dbReference type="NCBIfam" id="TIGR00154">
    <property type="entry name" value="ispE"/>
    <property type="match status" value="1"/>
</dbReference>
<dbReference type="InterPro" id="IPR006204">
    <property type="entry name" value="GHMP_kinase_N_dom"/>
</dbReference>
<dbReference type="GO" id="GO:0005524">
    <property type="term" value="F:ATP binding"/>
    <property type="evidence" value="ECO:0007669"/>
    <property type="project" value="UniProtKB-UniRule"/>
</dbReference>
<dbReference type="InterPro" id="IPR020568">
    <property type="entry name" value="Ribosomal_Su5_D2-typ_SF"/>
</dbReference>
<keyword evidence="7 10" id="KW-0067">ATP-binding</keyword>
<dbReference type="InterPro" id="IPR004424">
    <property type="entry name" value="IspE"/>
</dbReference>
<dbReference type="Pfam" id="PF08544">
    <property type="entry name" value="GHMP_kinases_C"/>
    <property type="match status" value="1"/>
</dbReference>
<evidence type="ECO:0000256" key="5">
    <source>
        <dbReference type="ARBA" id="ARBA00022741"/>
    </source>
</evidence>
<organism evidence="13 14">
    <name type="scientific">Pelistega ratti</name>
    <dbReference type="NCBI Taxonomy" id="2652177"/>
    <lineage>
        <taxon>Bacteria</taxon>
        <taxon>Pseudomonadati</taxon>
        <taxon>Pseudomonadota</taxon>
        <taxon>Betaproteobacteria</taxon>
        <taxon>Burkholderiales</taxon>
        <taxon>Alcaligenaceae</taxon>
        <taxon>Pelistega</taxon>
    </lineage>
</organism>
<dbReference type="AlphaFoldDB" id="A0A6L9Y7Z9"/>
<evidence type="ECO:0000256" key="8">
    <source>
        <dbReference type="ARBA" id="ARBA00023229"/>
    </source>
</evidence>
<feature type="binding site" evidence="10">
    <location>
        <begin position="97"/>
        <end position="107"/>
    </location>
    <ligand>
        <name>ATP</name>
        <dbReference type="ChEBI" id="CHEBI:30616"/>
    </ligand>
</feature>
<keyword evidence="5 10" id="KW-0547">Nucleotide-binding</keyword>
<dbReference type="InterPro" id="IPR014721">
    <property type="entry name" value="Ribsml_uS5_D2-typ_fold_subgr"/>
</dbReference>
<dbReference type="RefSeq" id="WP_163764841.1">
    <property type="nucleotide sequence ID" value="NZ_JAAGYR010000018.1"/>
</dbReference>
<protein>
    <recommendedName>
        <fullName evidence="3 10">4-diphosphocytidyl-2-C-methyl-D-erythritol kinase</fullName>
        <shortName evidence="10">CMK</shortName>
        <ecNumber evidence="2 10">2.7.1.148</ecNumber>
    </recommendedName>
    <alternativeName>
        <fullName evidence="9 10">4-(cytidine-5'-diphospho)-2-C-methyl-D-erythritol kinase</fullName>
    </alternativeName>
</protein>
<dbReference type="HAMAP" id="MF_00061">
    <property type="entry name" value="IspE"/>
    <property type="match status" value="1"/>
</dbReference>
<evidence type="ECO:0000256" key="10">
    <source>
        <dbReference type="HAMAP-Rule" id="MF_00061"/>
    </source>
</evidence>
<comment type="catalytic activity">
    <reaction evidence="10">
        <text>4-CDP-2-C-methyl-D-erythritol + ATP = 4-CDP-2-C-methyl-D-erythritol 2-phosphate + ADP + H(+)</text>
        <dbReference type="Rhea" id="RHEA:18437"/>
        <dbReference type="ChEBI" id="CHEBI:15378"/>
        <dbReference type="ChEBI" id="CHEBI:30616"/>
        <dbReference type="ChEBI" id="CHEBI:57823"/>
        <dbReference type="ChEBI" id="CHEBI:57919"/>
        <dbReference type="ChEBI" id="CHEBI:456216"/>
        <dbReference type="EC" id="2.7.1.148"/>
    </reaction>
</comment>
<accession>A0A6L9Y7Z9</accession>
<dbReference type="GO" id="GO:0019288">
    <property type="term" value="P:isopentenyl diphosphate biosynthetic process, methylerythritol 4-phosphate pathway"/>
    <property type="evidence" value="ECO:0007669"/>
    <property type="project" value="UniProtKB-UniRule"/>
</dbReference>
<proteinExistence type="inferred from homology"/>
<dbReference type="GO" id="GO:0050515">
    <property type="term" value="F:4-(cytidine 5'-diphospho)-2-C-methyl-D-erythritol kinase activity"/>
    <property type="evidence" value="ECO:0007669"/>
    <property type="project" value="UniProtKB-UniRule"/>
</dbReference>
<dbReference type="GO" id="GO:0016114">
    <property type="term" value="P:terpenoid biosynthetic process"/>
    <property type="evidence" value="ECO:0007669"/>
    <property type="project" value="UniProtKB-UniRule"/>
</dbReference>
<keyword evidence="6 10" id="KW-0418">Kinase</keyword>
<dbReference type="Gene3D" id="3.30.70.890">
    <property type="entry name" value="GHMP kinase, C-terminal domain"/>
    <property type="match status" value="1"/>
</dbReference>
<dbReference type="PIRSF" id="PIRSF010376">
    <property type="entry name" value="IspE"/>
    <property type="match status" value="1"/>
</dbReference>
<dbReference type="InterPro" id="IPR036554">
    <property type="entry name" value="GHMP_kinase_C_sf"/>
</dbReference>
<dbReference type="UniPathway" id="UPA00056">
    <property type="reaction ID" value="UER00094"/>
</dbReference>
<feature type="domain" description="GHMP kinase N-terminal" evidence="11">
    <location>
        <begin position="70"/>
        <end position="147"/>
    </location>
</feature>
<dbReference type="EMBL" id="JAAGYR010000018">
    <property type="protein sequence ID" value="NEN76413.1"/>
    <property type="molecule type" value="Genomic_DNA"/>
</dbReference>
<dbReference type="PANTHER" id="PTHR43527">
    <property type="entry name" value="4-DIPHOSPHOCYTIDYL-2-C-METHYL-D-ERYTHRITOL KINASE, CHLOROPLASTIC"/>
    <property type="match status" value="1"/>
</dbReference>
<comment type="function">
    <text evidence="10">Catalyzes the phosphorylation of the position 2 hydroxy group of 4-diphosphocytidyl-2C-methyl-D-erythritol.</text>
</comment>
<evidence type="ECO:0000313" key="13">
    <source>
        <dbReference type="EMBL" id="NEN76413.1"/>
    </source>
</evidence>
<evidence type="ECO:0000259" key="11">
    <source>
        <dbReference type="Pfam" id="PF00288"/>
    </source>
</evidence>
<evidence type="ECO:0000313" key="14">
    <source>
        <dbReference type="Proteomes" id="UP000477651"/>
    </source>
</evidence>
<evidence type="ECO:0000256" key="4">
    <source>
        <dbReference type="ARBA" id="ARBA00022679"/>
    </source>
</evidence>
<evidence type="ECO:0000256" key="1">
    <source>
        <dbReference type="ARBA" id="ARBA00009684"/>
    </source>
</evidence>